<organism evidence="2 3">
    <name type="scientific">Myxococcus fulvus</name>
    <dbReference type="NCBI Taxonomy" id="33"/>
    <lineage>
        <taxon>Bacteria</taxon>
        <taxon>Pseudomonadati</taxon>
        <taxon>Myxococcota</taxon>
        <taxon>Myxococcia</taxon>
        <taxon>Myxococcales</taxon>
        <taxon>Cystobacterineae</taxon>
        <taxon>Myxococcaceae</taxon>
        <taxon>Myxococcus</taxon>
    </lineage>
</organism>
<dbReference type="PROSITE" id="PS51257">
    <property type="entry name" value="PROKAR_LIPOPROTEIN"/>
    <property type="match status" value="1"/>
</dbReference>
<gene>
    <name evidence="2" type="ORF">SAMN05443572_102296</name>
</gene>
<keyword evidence="3" id="KW-1185">Reference proteome</keyword>
<reference evidence="2 3" key="1">
    <citation type="submission" date="2016-10" db="EMBL/GenBank/DDBJ databases">
        <authorList>
            <person name="Varghese N."/>
            <person name="Submissions S."/>
        </authorList>
    </citation>
    <scope>NUCLEOTIDE SEQUENCE [LARGE SCALE GENOMIC DNA]</scope>
    <source>
        <strain evidence="2 3">DSM 16525</strain>
    </source>
</reference>
<evidence type="ECO:0000313" key="2">
    <source>
        <dbReference type="EMBL" id="SET44374.1"/>
    </source>
</evidence>
<evidence type="ECO:0000256" key="1">
    <source>
        <dbReference type="SAM" id="SignalP"/>
    </source>
</evidence>
<dbReference type="RefSeq" id="WP_074950513.1">
    <property type="nucleotide sequence ID" value="NZ_BJXR01000016.1"/>
</dbReference>
<sequence>MKRWTRVWLAVVSFAALSACGGVDDQAPLEQELGEQEARIDVCGNGRCYRLEPQFCPEDCPYSGYCGDGVCQSSYESSSWCSDCSAGPGCLAPEAARPSEPEGLIDVCGNGRCYAMEPQMCPQDCPYSGYCGDGVCQSTYESSSWCSDCSAGPGCLTP</sequence>
<protein>
    <recommendedName>
        <fullName evidence="4">Lipoprotein</fullName>
    </recommendedName>
</protein>
<name>A0ABY1C040_MYXFU</name>
<comment type="caution">
    <text evidence="2">The sequence shown here is derived from an EMBL/GenBank/DDBJ whole genome shotgun (WGS) entry which is preliminary data.</text>
</comment>
<feature type="signal peptide" evidence="1">
    <location>
        <begin position="1"/>
        <end position="21"/>
    </location>
</feature>
<evidence type="ECO:0008006" key="4">
    <source>
        <dbReference type="Google" id="ProtNLM"/>
    </source>
</evidence>
<keyword evidence="1" id="KW-0732">Signal</keyword>
<feature type="chain" id="PRO_5047114159" description="Lipoprotein" evidence="1">
    <location>
        <begin position="22"/>
        <end position="158"/>
    </location>
</feature>
<evidence type="ECO:0000313" key="3">
    <source>
        <dbReference type="Proteomes" id="UP000183760"/>
    </source>
</evidence>
<dbReference type="Proteomes" id="UP000183760">
    <property type="component" value="Unassembled WGS sequence"/>
</dbReference>
<accession>A0ABY1C040</accession>
<proteinExistence type="predicted"/>
<dbReference type="EMBL" id="FOIB01000002">
    <property type="protein sequence ID" value="SET44374.1"/>
    <property type="molecule type" value="Genomic_DNA"/>
</dbReference>